<reference evidence="3 4" key="1">
    <citation type="journal article" date="2018" name="Front. Microbiol.">
        <title>Phylogeny of Vibrio vulnificus from the Analysis of the Core-Genome: Implications for Intra-Species Taxonomy.</title>
        <authorList>
            <person name="Roig F.J."/>
            <person name="Gonzalez-Candelas F."/>
            <person name="Sanjuan E."/>
            <person name="Fouz B."/>
            <person name="Feil E.J."/>
            <person name="Llorens C."/>
            <person name="Baker-Austin C."/>
            <person name="Oliver J.D."/>
            <person name="Danin-Poleg Y."/>
            <person name="Gibas C.J."/>
            <person name="Kashi Y."/>
            <person name="Gulig P.A."/>
            <person name="Morrison S.S."/>
            <person name="Amaro C."/>
        </authorList>
    </citation>
    <scope>NUCLEOTIDE SEQUENCE [LARGE SCALE GENOMIC DNA]</scope>
    <source>
        <strain evidence="3 4">CECT4608</strain>
    </source>
</reference>
<protein>
    <recommendedName>
        <fullName evidence="2">DUF5666 domain-containing protein</fullName>
    </recommendedName>
</protein>
<proteinExistence type="predicted"/>
<dbReference type="Proteomes" id="UP000237466">
    <property type="component" value="Unassembled WGS sequence"/>
</dbReference>
<evidence type="ECO:0000256" key="1">
    <source>
        <dbReference type="SAM" id="SignalP"/>
    </source>
</evidence>
<gene>
    <name evidence="3" type="ORF">CRN52_09785</name>
</gene>
<dbReference type="Pfam" id="PF18914">
    <property type="entry name" value="DUF5666"/>
    <property type="match status" value="3"/>
</dbReference>
<feature type="signal peptide" evidence="1">
    <location>
        <begin position="1"/>
        <end position="22"/>
    </location>
</feature>
<name>A0A2S3R430_VIBVL</name>
<feature type="domain" description="DUF5666" evidence="2">
    <location>
        <begin position="175"/>
        <end position="233"/>
    </location>
</feature>
<dbReference type="AlphaFoldDB" id="A0A2S3R430"/>
<dbReference type="EMBL" id="PDGH01000077">
    <property type="protein sequence ID" value="POB48449.1"/>
    <property type="molecule type" value="Genomic_DNA"/>
</dbReference>
<evidence type="ECO:0000313" key="4">
    <source>
        <dbReference type="Proteomes" id="UP000237466"/>
    </source>
</evidence>
<keyword evidence="1" id="KW-0732">Signal</keyword>
<feature type="chain" id="PRO_5015571285" description="DUF5666 domain-containing protein" evidence="1">
    <location>
        <begin position="23"/>
        <end position="397"/>
    </location>
</feature>
<accession>A0A2S3R430</accession>
<sequence length="397" mass="43393">MKKLTLVSALTLVLSACGGSNSSTPAQPDVAPKTITGTIDSVDPQHRSLVVNGHQYTVEQVSYSSANIELSALQPNMMIRIAPNTGVQRDSASGQAGTFSAQLEPTMTGVISNINPTDHTFSINGATLTFAKLSPEIKNGDWVMVSSLPTADAGYKVLSVVKFDDPDLVGHVEIEGRINSLNANNGTFKLGAGITVNYDNGTFIKPHQPLENGQWVEIEGQFANNVFAASEIEIESYDNLDDDNEIEGIVTWVAGDKSQFELNYRGMFTVDAHTRFEDGHKGLLVAGAEVEVTAQSSTSNELLARVVEFDEQDHDSNWDDHEFECDGLVTLHDNEQRTITMECSDDGVSLGEKIIYIDANTRFEHIQESELQGAYIEAEGIMLNQQYVAREIERDID</sequence>
<dbReference type="InterPro" id="IPR043724">
    <property type="entry name" value="DUF5666"/>
</dbReference>
<dbReference type="RefSeq" id="WP_013572207.1">
    <property type="nucleotide sequence ID" value="NZ_JACGMD010000004.1"/>
</dbReference>
<organism evidence="3 4">
    <name type="scientific">Vibrio vulnificus</name>
    <dbReference type="NCBI Taxonomy" id="672"/>
    <lineage>
        <taxon>Bacteria</taxon>
        <taxon>Pseudomonadati</taxon>
        <taxon>Pseudomonadota</taxon>
        <taxon>Gammaproteobacteria</taxon>
        <taxon>Vibrionales</taxon>
        <taxon>Vibrionaceae</taxon>
        <taxon>Vibrio</taxon>
    </lineage>
</organism>
<feature type="domain" description="DUF5666" evidence="2">
    <location>
        <begin position="247"/>
        <end position="308"/>
    </location>
</feature>
<comment type="caution">
    <text evidence="3">The sequence shown here is derived from an EMBL/GenBank/DDBJ whole genome shotgun (WGS) entry which is preliminary data.</text>
</comment>
<evidence type="ECO:0000313" key="3">
    <source>
        <dbReference type="EMBL" id="POB48449.1"/>
    </source>
</evidence>
<evidence type="ECO:0000259" key="2">
    <source>
        <dbReference type="Pfam" id="PF18914"/>
    </source>
</evidence>
<feature type="domain" description="DUF5666" evidence="2">
    <location>
        <begin position="345"/>
        <end position="393"/>
    </location>
</feature>
<dbReference type="PROSITE" id="PS51257">
    <property type="entry name" value="PROKAR_LIPOPROTEIN"/>
    <property type="match status" value="1"/>
</dbReference>